<dbReference type="SUPFAM" id="SSF111369">
    <property type="entry name" value="HlyD-like secretion proteins"/>
    <property type="match status" value="1"/>
</dbReference>
<dbReference type="GO" id="GO:0016020">
    <property type="term" value="C:membrane"/>
    <property type="evidence" value="ECO:0007669"/>
    <property type="project" value="InterPro"/>
</dbReference>
<dbReference type="InterPro" id="IPR058790">
    <property type="entry name" value="BSH_CusB"/>
</dbReference>
<protein>
    <submittedName>
        <fullName evidence="8">Efflux RND transporter periplasmic adaptor subunit</fullName>
    </submittedName>
</protein>
<dbReference type="Pfam" id="PF25975">
    <property type="entry name" value="CzcB_C"/>
    <property type="match status" value="1"/>
</dbReference>
<dbReference type="Proteomes" id="UP001169760">
    <property type="component" value="Unassembled WGS sequence"/>
</dbReference>
<evidence type="ECO:0000259" key="3">
    <source>
        <dbReference type="Pfam" id="PF19335"/>
    </source>
</evidence>
<comment type="similarity">
    <text evidence="1">Belongs to the membrane fusion protein (MFP) (TC 8.A.1) family.</text>
</comment>
<feature type="domain" description="Heavy metal binding" evidence="3">
    <location>
        <begin position="42"/>
        <end position="68"/>
    </location>
</feature>
<feature type="domain" description="CusB-like beta-barrel" evidence="6">
    <location>
        <begin position="241"/>
        <end position="315"/>
    </location>
</feature>
<evidence type="ECO:0000259" key="5">
    <source>
        <dbReference type="Pfam" id="PF25919"/>
    </source>
</evidence>
<dbReference type="Pfam" id="PF11604">
    <property type="entry name" value="CusF_Ec"/>
    <property type="match status" value="1"/>
</dbReference>
<feature type="domain" description="CzcB-like C-terminal circularly permuted SH3-like" evidence="7">
    <location>
        <begin position="325"/>
        <end position="384"/>
    </location>
</feature>
<dbReference type="Gene3D" id="6.10.140.730">
    <property type="match status" value="1"/>
</dbReference>
<dbReference type="InterPro" id="IPR042230">
    <property type="entry name" value="CusF_sf"/>
</dbReference>
<dbReference type="Pfam" id="PF19335">
    <property type="entry name" value="HMBD"/>
    <property type="match status" value="1"/>
</dbReference>
<feature type="domain" description="CusB-like barrel-sandwich hybrid" evidence="5">
    <location>
        <begin position="123"/>
        <end position="236"/>
    </location>
</feature>
<evidence type="ECO:0000259" key="4">
    <source>
        <dbReference type="Pfam" id="PF25869"/>
    </source>
</evidence>
<evidence type="ECO:0000256" key="1">
    <source>
        <dbReference type="ARBA" id="ARBA00009477"/>
    </source>
</evidence>
<dbReference type="InterPro" id="IPR058792">
    <property type="entry name" value="Beta-barrel_RND_2"/>
</dbReference>
<dbReference type="Pfam" id="PF25954">
    <property type="entry name" value="Beta-barrel_RND_2"/>
    <property type="match status" value="1"/>
</dbReference>
<comment type="caution">
    <text evidence="8">The sequence shown here is derived from an EMBL/GenBank/DDBJ whole genome shotgun (WGS) entry which is preliminary data.</text>
</comment>
<dbReference type="InterPro" id="IPR021647">
    <property type="entry name" value="CusF_Ec"/>
</dbReference>
<dbReference type="AlphaFoldDB" id="A0AAW7X883"/>
<proteinExistence type="inferred from homology"/>
<dbReference type="Gene3D" id="2.40.50.320">
    <property type="entry name" value="Copper binding periplasmic protein CusF"/>
    <property type="match status" value="1"/>
</dbReference>
<dbReference type="RefSeq" id="WP_303492556.1">
    <property type="nucleotide sequence ID" value="NZ_JAUOPB010000006.1"/>
</dbReference>
<organism evidence="8 9">
    <name type="scientific">Saccharophagus degradans</name>
    <dbReference type="NCBI Taxonomy" id="86304"/>
    <lineage>
        <taxon>Bacteria</taxon>
        <taxon>Pseudomonadati</taxon>
        <taxon>Pseudomonadota</taxon>
        <taxon>Gammaproteobacteria</taxon>
        <taxon>Cellvibrionales</taxon>
        <taxon>Cellvibrionaceae</taxon>
        <taxon>Saccharophagus</taxon>
    </lineage>
</organism>
<dbReference type="NCBIfam" id="TIGR01730">
    <property type="entry name" value="RND_mfp"/>
    <property type="match status" value="1"/>
</dbReference>
<dbReference type="GO" id="GO:0015679">
    <property type="term" value="P:plasma membrane copper ion transport"/>
    <property type="evidence" value="ECO:0007669"/>
    <property type="project" value="TreeGrafter"/>
</dbReference>
<dbReference type="PANTHER" id="PTHR30097">
    <property type="entry name" value="CATION EFFLUX SYSTEM PROTEIN CUSB"/>
    <property type="match status" value="1"/>
</dbReference>
<dbReference type="GO" id="GO:0022857">
    <property type="term" value="F:transmembrane transporter activity"/>
    <property type="evidence" value="ECO:0007669"/>
    <property type="project" value="InterPro"/>
</dbReference>
<evidence type="ECO:0000259" key="6">
    <source>
        <dbReference type="Pfam" id="PF25954"/>
    </source>
</evidence>
<dbReference type="Gene3D" id="2.40.30.170">
    <property type="match status" value="1"/>
</dbReference>
<dbReference type="Gene3D" id="2.40.50.100">
    <property type="match status" value="1"/>
</dbReference>
<evidence type="ECO:0000259" key="7">
    <source>
        <dbReference type="Pfam" id="PF25975"/>
    </source>
</evidence>
<accession>A0AAW7X883</accession>
<sequence>MKNVVLGGVVGFALGVGVLWALTSLITDRGQINEAAVAKPLYWVAPMDPNYRRDKPGKSPMGMDLIPVYNNDASSGAAGTVIISPNVENNLGVRTAKVQLQPLHTQIKTVGYVQYDQDNLVHAHPRVSGWIEKLYVKSAGDPVQKGQPLYSLYSPELVSAQEELILALNTGNTKLVKSVESRLKALHFPAKEIAELTNTRKVQQAVMFPSPQNGVVDNLNIREGFYVTPGTTLMSIGTLDEVWVVAEVFERQASLVQVGQPVTMYLDYLPNKQWAGKVDYVYPSLDAKTRTARVRLRFKNADHLLKPNMFAEVIIHVANAENALVIPREAVIRTGSQDRVVLALGDGQFKSVAVELGRMDDNFVEILEGLEENERIVTSAQFLLDSESSKTSDFKRMDHSQNLLAPVWVEAKVEQVMAGMNMVKLTHEPIPEWDWPVMTMMFFVDDSIDMGQFETGLTLHVQIEKDADEDYVITQVHIPNGTAPHASGGEK</sequence>
<name>A0AAW7X883_9GAMM</name>
<dbReference type="Pfam" id="PF25919">
    <property type="entry name" value="BSH_CusB"/>
    <property type="match status" value="1"/>
</dbReference>
<dbReference type="FunFam" id="2.40.30.170:FF:000010">
    <property type="entry name" value="Efflux RND transporter periplasmic adaptor subunit"/>
    <property type="match status" value="1"/>
</dbReference>
<dbReference type="GO" id="GO:0060003">
    <property type="term" value="P:copper ion export"/>
    <property type="evidence" value="ECO:0007669"/>
    <property type="project" value="TreeGrafter"/>
</dbReference>
<gene>
    <name evidence="8" type="ORF">Q4521_08950</name>
</gene>
<keyword evidence="2" id="KW-0813">Transport</keyword>
<dbReference type="Pfam" id="PF25869">
    <property type="entry name" value="3HB_CusB"/>
    <property type="match status" value="1"/>
</dbReference>
<evidence type="ECO:0000313" key="9">
    <source>
        <dbReference type="Proteomes" id="UP001169760"/>
    </source>
</evidence>
<dbReference type="InterPro" id="IPR058791">
    <property type="entry name" value="3HB_CusB"/>
</dbReference>
<dbReference type="InterPro" id="IPR051909">
    <property type="entry name" value="MFP_Cation_Efflux"/>
</dbReference>
<dbReference type="InterPro" id="IPR058649">
    <property type="entry name" value="CzcB_C"/>
</dbReference>
<dbReference type="GO" id="GO:0030288">
    <property type="term" value="C:outer membrane-bounded periplasmic space"/>
    <property type="evidence" value="ECO:0007669"/>
    <property type="project" value="TreeGrafter"/>
</dbReference>
<evidence type="ECO:0000313" key="8">
    <source>
        <dbReference type="EMBL" id="MDO6422599.1"/>
    </source>
</evidence>
<dbReference type="InterPro" id="IPR045800">
    <property type="entry name" value="HMBD"/>
</dbReference>
<dbReference type="GO" id="GO:0046914">
    <property type="term" value="F:transition metal ion binding"/>
    <property type="evidence" value="ECO:0007669"/>
    <property type="project" value="TreeGrafter"/>
</dbReference>
<dbReference type="EMBL" id="JAUOPB010000006">
    <property type="protein sequence ID" value="MDO6422599.1"/>
    <property type="molecule type" value="Genomic_DNA"/>
</dbReference>
<dbReference type="InterPro" id="IPR006143">
    <property type="entry name" value="RND_pump_MFP"/>
</dbReference>
<dbReference type="PANTHER" id="PTHR30097:SF15">
    <property type="entry name" value="CATION EFFLUX SYSTEM PROTEIN CUSB"/>
    <property type="match status" value="1"/>
</dbReference>
<dbReference type="Gene3D" id="2.40.420.20">
    <property type="match status" value="1"/>
</dbReference>
<evidence type="ECO:0000256" key="2">
    <source>
        <dbReference type="ARBA" id="ARBA00022448"/>
    </source>
</evidence>
<reference evidence="8" key="1">
    <citation type="submission" date="2023-07" db="EMBL/GenBank/DDBJ databases">
        <title>Genome content predicts the carbon catabolic preferences of heterotrophic bacteria.</title>
        <authorList>
            <person name="Gralka M."/>
        </authorList>
    </citation>
    <scope>NUCLEOTIDE SEQUENCE</scope>
    <source>
        <strain evidence="8">I3M17_2</strain>
    </source>
</reference>
<feature type="domain" description="CusB-like three alpha-helical bundle" evidence="4">
    <location>
        <begin position="156"/>
        <end position="204"/>
    </location>
</feature>